<name>A0A645E000_9ZZZZ</name>
<sequence>MSSFQTFLYIVNFPIHKPRVLTVFLCQIPGLFLVKPIGMPTFGRHVKCEDRALYKAFMLSARRDALCCLPLARKQLTFMPGKHPPVHSTMLAALQRMVFTF</sequence>
<dbReference type="EMBL" id="VSSQ01040616">
    <property type="protein sequence ID" value="MPM93912.1"/>
    <property type="molecule type" value="Genomic_DNA"/>
</dbReference>
<comment type="caution">
    <text evidence="1">The sequence shown here is derived from an EMBL/GenBank/DDBJ whole genome shotgun (WGS) entry which is preliminary data.</text>
</comment>
<accession>A0A645E000</accession>
<organism evidence="1">
    <name type="scientific">bioreactor metagenome</name>
    <dbReference type="NCBI Taxonomy" id="1076179"/>
    <lineage>
        <taxon>unclassified sequences</taxon>
        <taxon>metagenomes</taxon>
        <taxon>ecological metagenomes</taxon>
    </lineage>
</organism>
<proteinExistence type="predicted"/>
<reference evidence="1" key="1">
    <citation type="submission" date="2019-08" db="EMBL/GenBank/DDBJ databases">
        <authorList>
            <person name="Kucharzyk K."/>
            <person name="Murdoch R.W."/>
            <person name="Higgins S."/>
            <person name="Loffler F."/>
        </authorList>
    </citation>
    <scope>NUCLEOTIDE SEQUENCE</scope>
</reference>
<dbReference type="AlphaFoldDB" id="A0A645E000"/>
<gene>
    <name evidence="1" type="ORF">SDC9_141054</name>
</gene>
<evidence type="ECO:0000313" key="1">
    <source>
        <dbReference type="EMBL" id="MPM93912.1"/>
    </source>
</evidence>
<protein>
    <submittedName>
        <fullName evidence="1">Uncharacterized protein</fullName>
    </submittedName>
</protein>